<keyword evidence="4" id="KW-1185">Reference proteome</keyword>
<dbReference type="Proteomes" id="UP000515135">
    <property type="component" value="Unplaced"/>
</dbReference>
<gene>
    <name evidence="5" type="primary">LOC109463227</name>
</gene>
<dbReference type="PANTHER" id="PTHR13292:SF0">
    <property type="entry name" value="AUTOPHAGY-RELATED PROTEIN 101"/>
    <property type="match status" value="1"/>
</dbReference>
<comment type="similarity">
    <text evidence="1">Belongs to the ATG101 family.</text>
</comment>
<dbReference type="KEGG" id="bbel:109463227"/>
<evidence type="ECO:0000256" key="1">
    <source>
        <dbReference type="ARBA" id="ARBA00007130"/>
    </source>
</evidence>
<dbReference type="Pfam" id="PF07855">
    <property type="entry name" value="ATG101"/>
    <property type="match status" value="1"/>
</dbReference>
<accession>A0A6P4XTV6</accession>
<protein>
    <recommendedName>
        <fullName evidence="2">Autophagy-related protein 101</fullName>
    </recommendedName>
</protein>
<dbReference type="AlphaFoldDB" id="A0A6P4XTV6"/>
<evidence type="ECO:0000313" key="5">
    <source>
        <dbReference type="RefSeq" id="XP_019615523.1"/>
    </source>
</evidence>
<dbReference type="OrthoDB" id="10259639at2759"/>
<keyword evidence="3" id="KW-0072">Autophagy</keyword>
<dbReference type="GO" id="GO:0000407">
    <property type="term" value="C:phagophore assembly site"/>
    <property type="evidence" value="ECO:0007669"/>
    <property type="project" value="TreeGrafter"/>
</dbReference>
<dbReference type="GO" id="GO:0019901">
    <property type="term" value="F:protein kinase binding"/>
    <property type="evidence" value="ECO:0007669"/>
    <property type="project" value="TreeGrafter"/>
</dbReference>
<evidence type="ECO:0000313" key="4">
    <source>
        <dbReference type="Proteomes" id="UP000515135"/>
    </source>
</evidence>
<reference evidence="5" key="1">
    <citation type="submission" date="2025-08" db="UniProtKB">
        <authorList>
            <consortium name="RefSeq"/>
        </authorList>
    </citation>
    <scope>IDENTIFICATION</scope>
    <source>
        <tissue evidence="5">Gonad</tissue>
    </source>
</reference>
<dbReference type="PANTHER" id="PTHR13292">
    <property type="entry name" value="AUTOPHAGY-RELATED PROTEIN 101"/>
    <property type="match status" value="1"/>
</dbReference>
<name>A0A6P4XTV6_BRABE</name>
<sequence length="218" mass="25003">MNARTQTFELSCEGRQIEEVLLGIFHTILFHRTTGKFHYKKEGTYSIGTVGVVDADCDFVDFTYVRCDSDELDRSLKREVASFKDALRKVEGPCEGQISLEFFQKKRSRWPFPAESIPWEVWTLKLNVIDLSSESERQICREKVGEKLAEKVICIAEAMNRHEFLPKNPNEPDLDNVFDTSFPDVQPYLHKITFETGSSSGANVGLTVRRLFRDTLAI</sequence>
<dbReference type="RefSeq" id="XP_019615523.1">
    <property type="nucleotide sequence ID" value="XM_019759964.1"/>
</dbReference>
<proteinExistence type="inferred from homology"/>
<dbReference type="GO" id="GO:1990316">
    <property type="term" value="C:Atg1/ULK1 kinase complex"/>
    <property type="evidence" value="ECO:0007669"/>
    <property type="project" value="TreeGrafter"/>
</dbReference>
<evidence type="ECO:0000256" key="3">
    <source>
        <dbReference type="ARBA" id="ARBA00023006"/>
    </source>
</evidence>
<dbReference type="GeneID" id="109463227"/>
<dbReference type="GO" id="GO:0000045">
    <property type="term" value="P:autophagosome assembly"/>
    <property type="evidence" value="ECO:0007669"/>
    <property type="project" value="TreeGrafter"/>
</dbReference>
<evidence type="ECO:0000256" key="2">
    <source>
        <dbReference type="ARBA" id="ARBA00018874"/>
    </source>
</evidence>
<organism evidence="4 5">
    <name type="scientific">Branchiostoma belcheri</name>
    <name type="common">Amphioxus</name>
    <dbReference type="NCBI Taxonomy" id="7741"/>
    <lineage>
        <taxon>Eukaryota</taxon>
        <taxon>Metazoa</taxon>
        <taxon>Chordata</taxon>
        <taxon>Cephalochordata</taxon>
        <taxon>Leptocardii</taxon>
        <taxon>Amphioxiformes</taxon>
        <taxon>Branchiostomatidae</taxon>
        <taxon>Branchiostoma</taxon>
    </lineage>
</organism>
<dbReference type="InterPro" id="IPR012445">
    <property type="entry name" value="ATG101"/>
</dbReference>